<evidence type="ECO:0000313" key="2">
    <source>
        <dbReference type="Proteomes" id="UP000261166"/>
    </source>
</evidence>
<name>A0A3E3IEU1_9FIRM</name>
<dbReference type="AlphaFoldDB" id="A0A3E3IEU1"/>
<protein>
    <submittedName>
        <fullName evidence="1">Uncharacterized protein</fullName>
    </submittedName>
</protein>
<proteinExistence type="predicted"/>
<organism evidence="1 2">
    <name type="scientific">Eisenbergiella massiliensis</name>
    <dbReference type="NCBI Taxonomy" id="1720294"/>
    <lineage>
        <taxon>Bacteria</taxon>
        <taxon>Bacillati</taxon>
        <taxon>Bacillota</taxon>
        <taxon>Clostridia</taxon>
        <taxon>Lachnospirales</taxon>
        <taxon>Lachnospiraceae</taxon>
        <taxon>Eisenbergiella</taxon>
    </lineage>
</organism>
<gene>
    <name evidence="1" type="ORF">DWY69_26045</name>
</gene>
<dbReference type="Proteomes" id="UP000261166">
    <property type="component" value="Unassembled WGS sequence"/>
</dbReference>
<dbReference type="EMBL" id="QVLU01000035">
    <property type="protein sequence ID" value="RGE65501.1"/>
    <property type="molecule type" value="Genomic_DNA"/>
</dbReference>
<evidence type="ECO:0000313" key="1">
    <source>
        <dbReference type="EMBL" id="RGE65501.1"/>
    </source>
</evidence>
<comment type="caution">
    <text evidence="1">The sequence shown here is derived from an EMBL/GenBank/DDBJ whole genome shotgun (WGS) entry which is preliminary data.</text>
</comment>
<reference evidence="1 2" key="1">
    <citation type="submission" date="2018-08" db="EMBL/GenBank/DDBJ databases">
        <title>A genome reference for cultivated species of the human gut microbiota.</title>
        <authorList>
            <person name="Zou Y."/>
            <person name="Xue W."/>
            <person name="Luo G."/>
        </authorList>
    </citation>
    <scope>NUCLEOTIDE SEQUENCE [LARGE SCALE GENOMIC DNA]</scope>
    <source>
        <strain evidence="1 2">AF26-4BH</strain>
    </source>
</reference>
<sequence>MSSKTTLYLRILVTAPASEIQALNSAVGSYPRSGYDIMSSKMTLYLRILVTAPAAEIQALILPVVHICGADMILILRTYKAAG</sequence>
<accession>A0A3E3IEU1</accession>